<keyword evidence="1" id="KW-0732">Signal</keyword>
<accession>A0AAW1T1F2</accession>
<evidence type="ECO:0000313" key="2">
    <source>
        <dbReference type="EMBL" id="KAK9863320.1"/>
    </source>
</evidence>
<sequence length="331" mass="37971">MSTSSFHKPLLYLFVVCSCQAGLQRCSGSDLATDLTSKRQGEATAAPRRQLVTFDEQGFWKPASQHLTAADQFLFRDACVQKAWTADKLVVVAGKRYETSWLQELEPFGVQHIVYQNSDPAEPNYFEPYANEAGAYFLFILNHYHCLPSYIAFIHGHRDEGWHQVEMPTTLRSLEWEQIPGYVDLNRKAGYKQITLDHKGRLPPLEPIATGKEVYNGSFSTYQILEGRAYPFWMMHLYLHEIAFARAWDHFFGPQGFGPLPEKVVHICCGQFAATSKAIMGRSQEFYQEALLYMRPQNNDIRGNHKTNRQYVVGDMFSVFYDAQRPPMTAE</sequence>
<feature type="chain" id="PRO_5043912336" description="DUF1329 domain-containing protein" evidence="1">
    <location>
        <begin position="22"/>
        <end position="331"/>
    </location>
</feature>
<dbReference type="InterPro" id="IPR021838">
    <property type="entry name" value="DUF3431"/>
</dbReference>
<keyword evidence="3" id="KW-1185">Reference proteome</keyword>
<comment type="caution">
    <text evidence="2">The sequence shown here is derived from an EMBL/GenBank/DDBJ whole genome shotgun (WGS) entry which is preliminary data.</text>
</comment>
<feature type="signal peptide" evidence="1">
    <location>
        <begin position="1"/>
        <end position="21"/>
    </location>
</feature>
<evidence type="ECO:0000256" key="1">
    <source>
        <dbReference type="SAM" id="SignalP"/>
    </source>
</evidence>
<evidence type="ECO:0008006" key="4">
    <source>
        <dbReference type="Google" id="ProtNLM"/>
    </source>
</evidence>
<dbReference type="PANTHER" id="PTHR37490">
    <property type="entry name" value="EXPRESSED PROTEIN"/>
    <property type="match status" value="1"/>
</dbReference>
<gene>
    <name evidence="2" type="ORF">WJX84_006971</name>
</gene>
<evidence type="ECO:0000313" key="3">
    <source>
        <dbReference type="Proteomes" id="UP001485043"/>
    </source>
</evidence>
<dbReference type="Proteomes" id="UP001485043">
    <property type="component" value="Unassembled WGS sequence"/>
</dbReference>
<name>A0AAW1T1F2_9CHLO</name>
<organism evidence="2 3">
    <name type="scientific">Apatococcus fuscideae</name>
    <dbReference type="NCBI Taxonomy" id="2026836"/>
    <lineage>
        <taxon>Eukaryota</taxon>
        <taxon>Viridiplantae</taxon>
        <taxon>Chlorophyta</taxon>
        <taxon>core chlorophytes</taxon>
        <taxon>Trebouxiophyceae</taxon>
        <taxon>Chlorellales</taxon>
        <taxon>Chlorellaceae</taxon>
        <taxon>Apatococcus</taxon>
    </lineage>
</organism>
<proteinExistence type="predicted"/>
<dbReference type="EMBL" id="JALJOV010000488">
    <property type="protein sequence ID" value="KAK9863320.1"/>
    <property type="molecule type" value="Genomic_DNA"/>
</dbReference>
<reference evidence="2 3" key="1">
    <citation type="journal article" date="2024" name="Nat. Commun.">
        <title>Phylogenomics reveals the evolutionary origins of lichenization in chlorophyte algae.</title>
        <authorList>
            <person name="Puginier C."/>
            <person name="Libourel C."/>
            <person name="Otte J."/>
            <person name="Skaloud P."/>
            <person name="Haon M."/>
            <person name="Grisel S."/>
            <person name="Petersen M."/>
            <person name="Berrin J.G."/>
            <person name="Delaux P.M."/>
            <person name="Dal Grande F."/>
            <person name="Keller J."/>
        </authorList>
    </citation>
    <scope>NUCLEOTIDE SEQUENCE [LARGE SCALE GENOMIC DNA]</scope>
    <source>
        <strain evidence="2 3">SAG 2523</strain>
    </source>
</reference>
<protein>
    <recommendedName>
        <fullName evidence="4">DUF1329 domain-containing protein</fullName>
    </recommendedName>
</protein>
<dbReference type="PANTHER" id="PTHR37490:SF2">
    <property type="match status" value="1"/>
</dbReference>
<dbReference type="AlphaFoldDB" id="A0AAW1T1F2"/>
<dbReference type="Pfam" id="PF11913">
    <property type="entry name" value="DUF3431"/>
    <property type="match status" value="1"/>
</dbReference>